<evidence type="ECO:0000313" key="4">
    <source>
        <dbReference type="Proteomes" id="UP000287166"/>
    </source>
</evidence>
<keyword evidence="2" id="KW-1133">Transmembrane helix</keyword>
<feature type="compositionally biased region" description="Polar residues" evidence="1">
    <location>
        <begin position="77"/>
        <end position="86"/>
    </location>
</feature>
<evidence type="ECO:0008006" key="5">
    <source>
        <dbReference type="Google" id="ProtNLM"/>
    </source>
</evidence>
<accession>A0A401GDG3</accession>
<evidence type="ECO:0000256" key="1">
    <source>
        <dbReference type="SAM" id="MobiDB-lite"/>
    </source>
</evidence>
<feature type="transmembrane region" description="Helical" evidence="2">
    <location>
        <begin position="568"/>
        <end position="589"/>
    </location>
</feature>
<name>A0A401GDG3_9APHY</name>
<feature type="region of interest" description="Disordered" evidence="1">
    <location>
        <begin position="1"/>
        <end position="161"/>
    </location>
</feature>
<organism evidence="3 4">
    <name type="scientific">Sparassis crispa</name>
    <dbReference type="NCBI Taxonomy" id="139825"/>
    <lineage>
        <taxon>Eukaryota</taxon>
        <taxon>Fungi</taxon>
        <taxon>Dikarya</taxon>
        <taxon>Basidiomycota</taxon>
        <taxon>Agaricomycotina</taxon>
        <taxon>Agaricomycetes</taxon>
        <taxon>Polyporales</taxon>
        <taxon>Sparassidaceae</taxon>
        <taxon>Sparassis</taxon>
    </lineage>
</organism>
<protein>
    <recommendedName>
        <fullName evidence="5">WW domain-containing protein</fullName>
    </recommendedName>
</protein>
<dbReference type="InParanoid" id="A0A401GDG3"/>
<keyword evidence="2" id="KW-0472">Membrane</keyword>
<dbReference type="OrthoDB" id="3208379at2759"/>
<keyword evidence="2" id="KW-0812">Transmembrane</keyword>
<keyword evidence="4" id="KW-1185">Reference proteome</keyword>
<dbReference type="GeneID" id="38777124"/>
<feature type="transmembrane region" description="Helical" evidence="2">
    <location>
        <begin position="456"/>
        <end position="477"/>
    </location>
</feature>
<proteinExistence type="predicted"/>
<evidence type="ECO:0000313" key="3">
    <source>
        <dbReference type="EMBL" id="GBE80207.1"/>
    </source>
</evidence>
<sequence>MPTPQPAPHQVLRAGREDTLPSVGGIVPGLSASSMPTFSNSDMQQAAMLPDAPGDKASSGQMPTVGDIYPEVPVGSHRQTQPSHNPFWQPGCSLKPNDNRDGSRVVSSSSAPGYQHSSSRSVGPTPGRTQHGVSPHSSRRNRTAHVRISDRDSDTTSVSDSGIVPEILRRAGGTPSRQLDKLPDGTTMSNWTEYVHLDGSIYYFDLRRLVVTPDDIQQRPVLDALEKTLKDIAFRPGGDTEMIIKGLCGTSEPMVFYLNHGYGLYIEPVMPGAEPKVSDPKFREEERTELYWKQLETFPMHLPQLPFDAEAEFFRAITFGSSERILEWTKTPFPFSEHQATRLLQVYDDLREAASQGLKVVPAQAWLIARTMARIEVSRRQVKHGTREFSMYRAVAVSPTRWQVRVADVCLVFLLFGVQRMYRLRLESVRVKGVVYPPDLRDLFKNFLAEWADSNLLATVFVSANIAFLALSGGTSIQRTASLASTLFAVTSVVSGVHHLWQHRTKIDSPEEARAYLSQADAAGADIQLAVISCFLSVPVSSLLWSILCFTVALGALCIQGTDLRGEILLAVVLGILGLLCAATLLFFWDVWRGTRREEVQEEEEWAVVDHGLKWRLKRSLRKLKLLVLRKMKIQTTVQLEEISKHS</sequence>
<feature type="compositionally biased region" description="Polar residues" evidence="1">
    <location>
        <begin position="31"/>
        <end position="44"/>
    </location>
</feature>
<evidence type="ECO:0000256" key="2">
    <source>
        <dbReference type="SAM" id="Phobius"/>
    </source>
</evidence>
<dbReference type="EMBL" id="BFAD01000002">
    <property type="protein sequence ID" value="GBE80207.1"/>
    <property type="molecule type" value="Genomic_DNA"/>
</dbReference>
<gene>
    <name evidence="3" type="ORF">SCP_0214170</name>
</gene>
<dbReference type="RefSeq" id="XP_027611120.1">
    <property type="nucleotide sequence ID" value="XM_027755319.1"/>
</dbReference>
<dbReference type="Proteomes" id="UP000287166">
    <property type="component" value="Unassembled WGS sequence"/>
</dbReference>
<feature type="compositionally biased region" description="Polar residues" evidence="1">
    <location>
        <begin position="105"/>
        <end position="136"/>
    </location>
</feature>
<reference evidence="3 4" key="1">
    <citation type="journal article" date="2018" name="Sci. Rep.">
        <title>Genome sequence of the cauliflower mushroom Sparassis crispa (Hanabiratake) and its association with beneficial usage.</title>
        <authorList>
            <person name="Kiyama R."/>
            <person name="Furutani Y."/>
            <person name="Kawaguchi K."/>
            <person name="Nakanishi T."/>
        </authorList>
    </citation>
    <scope>NUCLEOTIDE SEQUENCE [LARGE SCALE GENOMIC DNA]</scope>
</reference>
<dbReference type="AlphaFoldDB" id="A0A401GDG3"/>
<comment type="caution">
    <text evidence="3">The sequence shown here is derived from an EMBL/GenBank/DDBJ whole genome shotgun (WGS) entry which is preliminary data.</text>
</comment>
<feature type="transmembrane region" description="Helical" evidence="2">
    <location>
        <begin position="543"/>
        <end position="562"/>
    </location>
</feature>
<dbReference type="STRING" id="139825.A0A401GDG3"/>